<accession>A0ABQ8W6A0</accession>
<evidence type="ECO:0000313" key="1">
    <source>
        <dbReference type="EMBL" id="KAJ5256220.1"/>
    </source>
</evidence>
<dbReference type="Proteomes" id="UP001220256">
    <property type="component" value="Unassembled WGS sequence"/>
</dbReference>
<dbReference type="EMBL" id="JAPVEB010000010">
    <property type="protein sequence ID" value="KAJ5256220.1"/>
    <property type="molecule type" value="Genomic_DNA"/>
</dbReference>
<organism evidence="1 2">
    <name type="scientific">Penicillium chrysogenum</name>
    <name type="common">Penicillium notatum</name>
    <dbReference type="NCBI Taxonomy" id="5076"/>
    <lineage>
        <taxon>Eukaryota</taxon>
        <taxon>Fungi</taxon>
        <taxon>Dikarya</taxon>
        <taxon>Ascomycota</taxon>
        <taxon>Pezizomycotina</taxon>
        <taxon>Eurotiomycetes</taxon>
        <taxon>Eurotiomycetidae</taxon>
        <taxon>Eurotiales</taxon>
        <taxon>Aspergillaceae</taxon>
        <taxon>Penicillium</taxon>
        <taxon>Penicillium chrysogenum species complex</taxon>
    </lineage>
</organism>
<keyword evidence="2" id="KW-1185">Reference proteome</keyword>
<proteinExistence type="predicted"/>
<gene>
    <name evidence="1" type="ORF">N7505_011371</name>
</gene>
<name>A0ABQ8W6A0_PENCH</name>
<protein>
    <submittedName>
        <fullName evidence="1">Uncharacterized protein</fullName>
    </submittedName>
</protein>
<reference evidence="1 2" key="1">
    <citation type="journal article" date="2023" name="IMA Fungus">
        <title>Comparative genomic study of the Penicillium genus elucidates a diverse pangenome and 15 lateral gene transfer events.</title>
        <authorList>
            <person name="Petersen C."/>
            <person name="Sorensen T."/>
            <person name="Nielsen M.R."/>
            <person name="Sondergaard T.E."/>
            <person name="Sorensen J.L."/>
            <person name="Fitzpatrick D.A."/>
            <person name="Frisvad J.C."/>
            <person name="Nielsen K.L."/>
        </authorList>
    </citation>
    <scope>NUCLEOTIDE SEQUENCE [LARGE SCALE GENOMIC DNA]</scope>
    <source>
        <strain evidence="1 2">IBT 3361</strain>
    </source>
</reference>
<sequence>MLSSSWHRRCLTIYGRGEGYESNLDVDGQIEQLAREKDVKLPGLKMIEGVNPRIPGFTLKEWKGQDDPEHFWGDPDDNRFDDIDDDL</sequence>
<evidence type="ECO:0000313" key="2">
    <source>
        <dbReference type="Proteomes" id="UP001220256"/>
    </source>
</evidence>
<comment type="caution">
    <text evidence="1">The sequence shown here is derived from an EMBL/GenBank/DDBJ whole genome shotgun (WGS) entry which is preliminary data.</text>
</comment>